<feature type="compositionally biased region" description="Polar residues" evidence="1">
    <location>
        <begin position="325"/>
        <end position="335"/>
    </location>
</feature>
<protein>
    <submittedName>
        <fullName evidence="2">Uncharacterized protein</fullName>
    </submittedName>
</protein>
<proteinExistence type="predicted"/>
<evidence type="ECO:0000313" key="3">
    <source>
        <dbReference type="Proteomes" id="UP001642501"/>
    </source>
</evidence>
<keyword evidence="3" id="KW-1185">Reference proteome</keyword>
<organism evidence="2 3">
    <name type="scientific">Sporothrix epigloea</name>
    <dbReference type="NCBI Taxonomy" id="1892477"/>
    <lineage>
        <taxon>Eukaryota</taxon>
        <taxon>Fungi</taxon>
        <taxon>Dikarya</taxon>
        <taxon>Ascomycota</taxon>
        <taxon>Pezizomycotina</taxon>
        <taxon>Sordariomycetes</taxon>
        <taxon>Sordariomycetidae</taxon>
        <taxon>Ophiostomatales</taxon>
        <taxon>Ophiostomataceae</taxon>
        <taxon>Sporothrix</taxon>
    </lineage>
</organism>
<gene>
    <name evidence="2" type="ORF">SEPCBS57363_000293</name>
</gene>
<feature type="compositionally biased region" description="Basic residues" evidence="1">
    <location>
        <begin position="339"/>
        <end position="350"/>
    </location>
</feature>
<sequence length="350" mass="39677">MPSIDNFTLPPLDTKEDFVKWWMALKKCLRYNEEIGYLNPEDPKYAGWTEEKARTNYYGEAPKDDFPNIRPPAATARPTIIKREPGTSFSPSDDENTDLLAAQQTVSPALSDLWAYKTSILNSSNERYRANVEHFNGLLDAANTAIDSSVTILFKIYFAASDGPQEKIKKVLQHARPHPGELDAKLTLQNMAVMDAAPTSINFNEDLDFDAWLSNWEKMICKQFDLGGAEVSGHKWLYNLAAKFSLLIPRLCYKILDLSESLTGDLWEDGKLVFSVRTLIRHCRCDEYLLHGGIRRTIRNGVAIDEPVEKSDDESDAARKRVRLSSDTPQNSISTGIKAPRRRKRPKHKN</sequence>
<comment type="caution">
    <text evidence="2">The sequence shown here is derived from an EMBL/GenBank/DDBJ whole genome shotgun (WGS) entry which is preliminary data.</text>
</comment>
<reference evidence="2 3" key="1">
    <citation type="submission" date="2024-01" db="EMBL/GenBank/DDBJ databases">
        <authorList>
            <person name="Allen C."/>
            <person name="Tagirdzhanova G."/>
        </authorList>
    </citation>
    <scope>NUCLEOTIDE SEQUENCE [LARGE SCALE GENOMIC DNA]</scope>
    <source>
        <strain evidence="2 3">CBS 573.63</strain>
    </source>
</reference>
<evidence type="ECO:0000313" key="2">
    <source>
        <dbReference type="EMBL" id="CAK7262909.1"/>
    </source>
</evidence>
<evidence type="ECO:0000256" key="1">
    <source>
        <dbReference type="SAM" id="MobiDB-lite"/>
    </source>
</evidence>
<name>A0ABP0D3Y3_9PEZI</name>
<dbReference type="Proteomes" id="UP001642501">
    <property type="component" value="Unassembled WGS sequence"/>
</dbReference>
<accession>A0ABP0D3Y3</accession>
<feature type="region of interest" description="Disordered" evidence="1">
    <location>
        <begin position="307"/>
        <end position="350"/>
    </location>
</feature>
<dbReference type="EMBL" id="CAWUOM010000002">
    <property type="protein sequence ID" value="CAK7262909.1"/>
    <property type="molecule type" value="Genomic_DNA"/>
</dbReference>